<dbReference type="RefSeq" id="WP_246947388.1">
    <property type="nucleotide sequence ID" value="NZ_JALKII010000001.1"/>
</dbReference>
<dbReference type="Pfam" id="PF04077">
    <property type="entry name" value="DsrH"/>
    <property type="match status" value="1"/>
</dbReference>
<dbReference type="Gene3D" id="3.40.1260.10">
    <property type="entry name" value="DsrEFH-like"/>
    <property type="match status" value="1"/>
</dbReference>
<reference evidence="1" key="1">
    <citation type="submission" date="2022-04" db="EMBL/GenBank/DDBJ databases">
        <title>Alcanivorax sp. CY1518 draft genome sequence.</title>
        <authorList>
            <person name="Zhao G."/>
            <person name="An M."/>
        </authorList>
    </citation>
    <scope>NUCLEOTIDE SEQUENCE</scope>
    <source>
        <strain evidence="1">CY1518</strain>
    </source>
</reference>
<dbReference type="InterPro" id="IPR007215">
    <property type="entry name" value="Sulphur_relay_TusB/DsrH"/>
</dbReference>
<dbReference type="EMBL" id="JALKII010000001">
    <property type="protein sequence ID" value="MCK0536301.1"/>
    <property type="molecule type" value="Genomic_DNA"/>
</dbReference>
<dbReference type="Proteomes" id="UP001165524">
    <property type="component" value="Unassembled WGS sequence"/>
</dbReference>
<proteinExistence type="predicted"/>
<comment type="caution">
    <text evidence="1">The sequence shown here is derived from an EMBL/GenBank/DDBJ whole genome shotgun (WGS) entry which is preliminary data.</text>
</comment>
<evidence type="ECO:0008006" key="3">
    <source>
        <dbReference type="Google" id="ProtNLM"/>
    </source>
</evidence>
<protein>
    <recommendedName>
        <fullName evidence="3">tRNA 2-thiouridine synthesizing protein B</fullName>
    </recommendedName>
</protein>
<dbReference type="InterPro" id="IPR027396">
    <property type="entry name" value="DsrEFH-like"/>
</dbReference>
<sequence length="100" mass="10791">MSGTLHLIAFPPSRHDLLALLRSTLVPEDQLLLMESAVLMAGAGVAAEQARAAWAGHRCQVIEDDLTALGIRPVPGIDAISWVEAIALSEQLPRSLSWWP</sequence>
<evidence type="ECO:0000313" key="1">
    <source>
        <dbReference type="EMBL" id="MCK0536301.1"/>
    </source>
</evidence>
<name>A0ABT0E3A5_9GAMM</name>
<organism evidence="1 2">
    <name type="scientific">Alcanivorax quisquiliarum</name>
    <dbReference type="NCBI Taxonomy" id="2933565"/>
    <lineage>
        <taxon>Bacteria</taxon>
        <taxon>Pseudomonadati</taxon>
        <taxon>Pseudomonadota</taxon>
        <taxon>Gammaproteobacteria</taxon>
        <taxon>Oceanospirillales</taxon>
        <taxon>Alcanivoracaceae</taxon>
        <taxon>Alcanivorax</taxon>
    </lineage>
</organism>
<evidence type="ECO:0000313" key="2">
    <source>
        <dbReference type="Proteomes" id="UP001165524"/>
    </source>
</evidence>
<gene>
    <name evidence="1" type="ORF">MU846_01085</name>
</gene>
<dbReference type="SUPFAM" id="SSF75169">
    <property type="entry name" value="DsrEFH-like"/>
    <property type="match status" value="1"/>
</dbReference>
<accession>A0ABT0E3A5</accession>
<keyword evidence="2" id="KW-1185">Reference proteome</keyword>